<dbReference type="PANTHER" id="PTHR42718">
    <property type="entry name" value="MAJOR FACILITATOR SUPERFAMILY MULTIDRUG TRANSPORTER MFSC"/>
    <property type="match status" value="1"/>
</dbReference>
<evidence type="ECO:0000313" key="9">
    <source>
        <dbReference type="Proteomes" id="UP000295578"/>
    </source>
</evidence>
<evidence type="ECO:0000256" key="6">
    <source>
        <dbReference type="SAM" id="Phobius"/>
    </source>
</evidence>
<dbReference type="Gene3D" id="1.20.1720.10">
    <property type="entry name" value="Multidrug resistance protein D"/>
    <property type="match status" value="1"/>
</dbReference>
<evidence type="ECO:0000256" key="4">
    <source>
        <dbReference type="ARBA" id="ARBA00023136"/>
    </source>
</evidence>
<dbReference type="Gene3D" id="1.20.1250.20">
    <property type="entry name" value="MFS general substrate transporter like domains"/>
    <property type="match status" value="1"/>
</dbReference>
<feature type="transmembrane region" description="Helical" evidence="6">
    <location>
        <begin position="225"/>
        <end position="247"/>
    </location>
</feature>
<feature type="transmembrane region" description="Helical" evidence="6">
    <location>
        <begin position="333"/>
        <end position="351"/>
    </location>
</feature>
<name>A0A4R5BU81_9ACTN</name>
<evidence type="ECO:0000259" key="7">
    <source>
        <dbReference type="PROSITE" id="PS50850"/>
    </source>
</evidence>
<gene>
    <name evidence="8" type="ORF">E1293_04550</name>
</gene>
<dbReference type="InterPro" id="IPR020846">
    <property type="entry name" value="MFS_dom"/>
</dbReference>
<comment type="caution">
    <text evidence="8">The sequence shown here is derived from an EMBL/GenBank/DDBJ whole genome shotgun (WGS) entry which is preliminary data.</text>
</comment>
<feature type="transmembrane region" description="Helical" evidence="6">
    <location>
        <begin position="308"/>
        <end position="326"/>
    </location>
</feature>
<evidence type="ECO:0000256" key="3">
    <source>
        <dbReference type="ARBA" id="ARBA00022989"/>
    </source>
</evidence>
<dbReference type="OrthoDB" id="9781469at2"/>
<proteinExistence type="predicted"/>
<evidence type="ECO:0000313" key="8">
    <source>
        <dbReference type="EMBL" id="TDD89629.1"/>
    </source>
</evidence>
<dbReference type="AlphaFoldDB" id="A0A4R5BU81"/>
<dbReference type="EMBL" id="SMKY01000011">
    <property type="protein sequence ID" value="TDD89629.1"/>
    <property type="molecule type" value="Genomic_DNA"/>
</dbReference>
<feature type="transmembrane region" description="Helical" evidence="6">
    <location>
        <begin position="166"/>
        <end position="185"/>
    </location>
</feature>
<keyword evidence="3 6" id="KW-1133">Transmembrane helix</keyword>
<feature type="transmembrane region" description="Helical" evidence="6">
    <location>
        <begin position="268"/>
        <end position="288"/>
    </location>
</feature>
<evidence type="ECO:0000256" key="5">
    <source>
        <dbReference type="SAM" id="MobiDB-lite"/>
    </source>
</evidence>
<feature type="compositionally biased region" description="Pro residues" evidence="5">
    <location>
        <begin position="515"/>
        <end position="530"/>
    </location>
</feature>
<dbReference type="GO" id="GO:0005886">
    <property type="term" value="C:plasma membrane"/>
    <property type="evidence" value="ECO:0007669"/>
    <property type="project" value="UniProtKB-SubCell"/>
</dbReference>
<feature type="transmembrane region" description="Helical" evidence="6">
    <location>
        <begin position="481"/>
        <end position="500"/>
    </location>
</feature>
<keyword evidence="2 6" id="KW-0812">Transmembrane</keyword>
<dbReference type="InterPro" id="IPR036259">
    <property type="entry name" value="MFS_trans_sf"/>
</dbReference>
<feature type="transmembrane region" description="Helical" evidence="6">
    <location>
        <begin position="357"/>
        <end position="376"/>
    </location>
</feature>
<dbReference type="PRINTS" id="PR01036">
    <property type="entry name" value="TCRTETB"/>
</dbReference>
<protein>
    <submittedName>
        <fullName evidence="8">MFS transporter</fullName>
    </submittedName>
</protein>
<dbReference type="InterPro" id="IPR011701">
    <property type="entry name" value="MFS"/>
</dbReference>
<organism evidence="8 9">
    <name type="scientific">Actinomadura darangshiensis</name>
    <dbReference type="NCBI Taxonomy" id="705336"/>
    <lineage>
        <taxon>Bacteria</taxon>
        <taxon>Bacillati</taxon>
        <taxon>Actinomycetota</taxon>
        <taxon>Actinomycetes</taxon>
        <taxon>Streptosporangiales</taxon>
        <taxon>Thermomonosporaceae</taxon>
        <taxon>Actinomadura</taxon>
    </lineage>
</organism>
<feature type="transmembrane region" description="Helical" evidence="6">
    <location>
        <begin position="197"/>
        <end position="219"/>
    </location>
</feature>
<keyword evidence="4 6" id="KW-0472">Membrane</keyword>
<feature type="transmembrane region" description="Helical" evidence="6">
    <location>
        <begin position="12"/>
        <end position="36"/>
    </location>
</feature>
<feature type="transmembrane region" description="Helical" evidence="6">
    <location>
        <begin position="81"/>
        <end position="103"/>
    </location>
</feature>
<dbReference type="PROSITE" id="PS50850">
    <property type="entry name" value="MFS"/>
    <property type="match status" value="1"/>
</dbReference>
<feature type="transmembrane region" description="Helical" evidence="6">
    <location>
        <begin position="109"/>
        <end position="126"/>
    </location>
</feature>
<feature type="transmembrane region" description="Helical" evidence="6">
    <location>
        <begin position="56"/>
        <end position="74"/>
    </location>
</feature>
<dbReference type="SUPFAM" id="SSF103473">
    <property type="entry name" value="MFS general substrate transporter"/>
    <property type="match status" value="1"/>
</dbReference>
<dbReference type="GO" id="GO:0022857">
    <property type="term" value="F:transmembrane transporter activity"/>
    <property type="evidence" value="ECO:0007669"/>
    <property type="project" value="InterPro"/>
</dbReference>
<feature type="region of interest" description="Disordered" evidence="5">
    <location>
        <begin position="511"/>
        <end position="530"/>
    </location>
</feature>
<dbReference type="PANTHER" id="PTHR42718:SF49">
    <property type="entry name" value="EXPORT PROTEIN"/>
    <property type="match status" value="1"/>
</dbReference>
<keyword evidence="9" id="KW-1185">Reference proteome</keyword>
<reference evidence="8 9" key="1">
    <citation type="submission" date="2019-03" db="EMBL/GenBank/DDBJ databases">
        <title>Draft genome sequences of novel Actinobacteria.</title>
        <authorList>
            <person name="Sahin N."/>
            <person name="Ay H."/>
            <person name="Saygin H."/>
        </authorList>
    </citation>
    <scope>NUCLEOTIDE SEQUENCE [LARGE SCALE GENOMIC DNA]</scope>
    <source>
        <strain evidence="8 9">DSM 45941</strain>
    </source>
</reference>
<dbReference type="Proteomes" id="UP000295578">
    <property type="component" value="Unassembled WGS sequence"/>
</dbReference>
<evidence type="ECO:0000256" key="1">
    <source>
        <dbReference type="ARBA" id="ARBA00004651"/>
    </source>
</evidence>
<dbReference type="Pfam" id="PF07690">
    <property type="entry name" value="MFS_1"/>
    <property type="match status" value="1"/>
</dbReference>
<feature type="domain" description="Major facilitator superfamily (MFS) profile" evidence="7">
    <location>
        <begin position="14"/>
        <end position="504"/>
    </location>
</feature>
<evidence type="ECO:0000256" key="2">
    <source>
        <dbReference type="ARBA" id="ARBA00022692"/>
    </source>
</evidence>
<dbReference type="CDD" id="cd17321">
    <property type="entry name" value="MFS_MMR_MDR_like"/>
    <property type="match status" value="1"/>
</dbReference>
<sequence length="530" mass="53531">MSAPAVPSAARWWTLVIVSVAAFMLILDLSIVAVALPSIRTSLHADLSELQWVFDAYALTLAAFLVIAGSVADAGGRKRTFITGLAGFWAASIACGLAQDIVALDAARAAQGVGAAVMFAVGPALLGHEFHGKERATAFAAFGAATGVAAAGGPLIGGALTSGSGWRWIFLMNVPIGLVLIPLALRTLRESRLANPAPPDVAGMVAFTVSLAAIVLAIIRGNADGWFSAGNTALYALSAVGLAVFLGMARARGGRAMFDLRMLGDRTFLGLSLATLLVNACGMPFIFIATTYLQSVLNGSAWQAGLRFLPMTIAMFCCGALAGALPRKVPFRALLAVAVAAVGAGALLTSLSDAGSGWTSLIPALVVTGVGIGLFMPTRAALSIGVFEPERAGVASGINETFQQVGIALGLAVAGAFFENRVIAAFRDSAAGARLGPGATEAGSAISAGNIDAVAGSAPPGTAADLVADGRAAFTDAFHQTMALCAVLAFLAAVIALVSVSNKALHESALTGVPPELPDQVPPPASEKVG</sequence>
<feature type="transmembrane region" description="Helical" evidence="6">
    <location>
        <begin position="138"/>
        <end position="160"/>
    </location>
</feature>
<dbReference type="RefSeq" id="WP_132194106.1">
    <property type="nucleotide sequence ID" value="NZ_SMKY01000011.1"/>
</dbReference>
<comment type="subcellular location">
    <subcellularLocation>
        <location evidence="1">Cell membrane</location>
        <topology evidence="1">Multi-pass membrane protein</topology>
    </subcellularLocation>
</comment>
<accession>A0A4R5BU81</accession>